<protein>
    <submittedName>
        <fullName evidence="1">Uncharacterized protein</fullName>
    </submittedName>
</protein>
<organism evidence="1 2">
    <name type="scientific">Phaseolus angularis</name>
    <name type="common">Azuki bean</name>
    <name type="synonym">Vigna angularis</name>
    <dbReference type="NCBI Taxonomy" id="3914"/>
    <lineage>
        <taxon>Eukaryota</taxon>
        <taxon>Viridiplantae</taxon>
        <taxon>Streptophyta</taxon>
        <taxon>Embryophyta</taxon>
        <taxon>Tracheophyta</taxon>
        <taxon>Spermatophyta</taxon>
        <taxon>Magnoliopsida</taxon>
        <taxon>eudicotyledons</taxon>
        <taxon>Gunneridae</taxon>
        <taxon>Pentapetalae</taxon>
        <taxon>rosids</taxon>
        <taxon>fabids</taxon>
        <taxon>Fabales</taxon>
        <taxon>Fabaceae</taxon>
        <taxon>Papilionoideae</taxon>
        <taxon>50 kb inversion clade</taxon>
        <taxon>NPAAA clade</taxon>
        <taxon>indigoferoid/millettioid clade</taxon>
        <taxon>Phaseoleae</taxon>
        <taxon>Vigna</taxon>
    </lineage>
</organism>
<name>A0A0L9U9T9_PHAAN</name>
<dbReference type="EMBL" id="CM003373">
    <property type="protein sequence ID" value="KOM39685.1"/>
    <property type="molecule type" value="Genomic_DNA"/>
</dbReference>
<reference evidence="2" key="1">
    <citation type="journal article" date="2015" name="Proc. Natl. Acad. Sci. U.S.A.">
        <title>Genome sequencing of adzuki bean (Vigna angularis) provides insight into high starch and low fat accumulation and domestication.</title>
        <authorList>
            <person name="Yang K."/>
            <person name="Tian Z."/>
            <person name="Chen C."/>
            <person name="Luo L."/>
            <person name="Zhao B."/>
            <person name="Wang Z."/>
            <person name="Yu L."/>
            <person name="Li Y."/>
            <person name="Sun Y."/>
            <person name="Li W."/>
            <person name="Chen Y."/>
            <person name="Li Y."/>
            <person name="Zhang Y."/>
            <person name="Ai D."/>
            <person name="Zhao J."/>
            <person name="Shang C."/>
            <person name="Ma Y."/>
            <person name="Wu B."/>
            <person name="Wang M."/>
            <person name="Gao L."/>
            <person name="Sun D."/>
            <person name="Zhang P."/>
            <person name="Guo F."/>
            <person name="Wang W."/>
            <person name="Li Y."/>
            <person name="Wang J."/>
            <person name="Varshney R.K."/>
            <person name="Wang J."/>
            <person name="Ling H.Q."/>
            <person name="Wan P."/>
        </authorList>
    </citation>
    <scope>NUCLEOTIDE SEQUENCE</scope>
    <source>
        <strain evidence="2">cv. Jingnong 6</strain>
    </source>
</reference>
<evidence type="ECO:0000313" key="1">
    <source>
        <dbReference type="EMBL" id="KOM39685.1"/>
    </source>
</evidence>
<dbReference type="Gramene" id="KOM39685">
    <property type="protein sequence ID" value="KOM39685"/>
    <property type="gene ID" value="LR48_Vigan03g306700"/>
</dbReference>
<accession>A0A0L9U9T9</accession>
<dbReference type="STRING" id="3914.A0A0L9U9T9"/>
<gene>
    <name evidence="1" type="ORF">LR48_Vigan03g306700</name>
</gene>
<dbReference type="Proteomes" id="UP000053144">
    <property type="component" value="Chromosome 3"/>
</dbReference>
<proteinExistence type="predicted"/>
<dbReference type="AlphaFoldDB" id="A0A0L9U9T9"/>
<sequence>MIMSCDPKWNPRALTALAATAPCGVRTYGAELEPLTKSPFDSNIIRILRNEIEYQHEYAPPHQINVASKWLRLKGSLGNVRILELRHRCLMGVNMFLRMGMIVLV</sequence>
<evidence type="ECO:0000313" key="2">
    <source>
        <dbReference type="Proteomes" id="UP000053144"/>
    </source>
</evidence>